<reference evidence="2" key="1">
    <citation type="journal article" date="2017" name="Nat. Ecol. Evol.">
        <title>Genome expansion and lineage-specific genetic innovations in the forest pathogenic fungi Armillaria.</title>
        <authorList>
            <person name="Sipos G."/>
            <person name="Prasanna A.N."/>
            <person name="Walter M.C."/>
            <person name="O'Connor E."/>
            <person name="Balint B."/>
            <person name="Krizsan K."/>
            <person name="Kiss B."/>
            <person name="Hess J."/>
            <person name="Varga T."/>
            <person name="Slot J."/>
            <person name="Riley R."/>
            <person name="Boka B."/>
            <person name="Rigling D."/>
            <person name="Barry K."/>
            <person name="Lee J."/>
            <person name="Mihaltcheva S."/>
            <person name="LaButti K."/>
            <person name="Lipzen A."/>
            <person name="Waldron R."/>
            <person name="Moloney N.M."/>
            <person name="Sperisen C."/>
            <person name="Kredics L."/>
            <person name="Vagvoelgyi C."/>
            <person name="Patrignani A."/>
            <person name="Fitzpatrick D."/>
            <person name="Nagy I."/>
            <person name="Doyle S."/>
            <person name="Anderson J.B."/>
            <person name="Grigoriev I.V."/>
            <person name="Gueldener U."/>
            <person name="Muensterkoetter M."/>
            <person name="Nagy L.G."/>
        </authorList>
    </citation>
    <scope>NUCLEOTIDE SEQUENCE [LARGE SCALE GENOMIC DNA]</scope>
    <source>
        <strain evidence="2">C18/9</strain>
    </source>
</reference>
<proteinExistence type="predicted"/>
<gene>
    <name evidence="1" type="ORF">ARMOST_19840</name>
</gene>
<name>A0A284S5P0_ARMOS</name>
<dbReference type="AlphaFoldDB" id="A0A284S5P0"/>
<evidence type="ECO:0000313" key="1">
    <source>
        <dbReference type="EMBL" id="SJL16319.1"/>
    </source>
</evidence>
<evidence type="ECO:0000313" key="2">
    <source>
        <dbReference type="Proteomes" id="UP000219338"/>
    </source>
</evidence>
<dbReference type="OrthoDB" id="10499752at2759"/>
<protein>
    <submittedName>
        <fullName evidence="1">Uncharacterized protein</fullName>
    </submittedName>
</protein>
<sequence length="123" mass="13984">MGPSLQSKALNLIWSRKKFTRNFFFLPPLPLYFQPLSVRRVFGTSAIIVRLVVDFAEVDGFGLVTAIDFFQFFVDFVFHFDPERIVDRLFRATSDLGITVKGTQNDGQGFTQQSSPLCTLVLL</sequence>
<dbReference type="EMBL" id="FUEG01000034">
    <property type="protein sequence ID" value="SJL16319.1"/>
    <property type="molecule type" value="Genomic_DNA"/>
</dbReference>
<dbReference type="Proteomes" id="UP000219338">
    <property type="component" value="Unassembled WGS sequence"/>
</dbReference>
<keyword evidence="2" id="KW-1185">Reference proteome</keyword>
<organism evidence="1 2">
    <name type="scientific">Armillaria ostoyae</name>
    <name type="common">Armillaria root rot fungus</name>
    <dbReference type="NCBI Taxonomy" id="47428"/>
    <lineage>
        <taxon>Eukaryota</taxon>
        <taxon>Fungi</taxon>
        <taxon>Dikarya</taxon>
        <taxon>Basidiomycota</taxon>
        <taxon>Agaricomycotina</taxon>
        <taxon>Agaricomycetes</taxon>
        <taxon>Agaricomycetidae</taxon>
        <taxon>Agaricales</taxon>
        <taxon>Marasmiineae</taxon>
        <taxon>Physalacriaceae</taxon>
        <taxon>Armillaria</taxon>
    </lineage>
</organism>
<accession>A0A284S5P0</accession>